<evidence type="ECO:0000256" key="1">
    <source>
        <dbReference type="SAM" id="MobiDB-lite"/>
    </source>
</evidence>
<reference evidence="2 3" key="1">
    <citation type="journal article" date="2019" name="Commun. Biol.">
        <title>The bagworm genome reveals a unique fibroin gene that provides high tensile strength.</title>
        <authorList>
            <person name="Kono N."/>
            <person name="Nakamura H."/>
            <person name="Ohtoshi R."/>
            <person name="Tomita M."/>
            <person name="Numata K."/>
            <person name="Arakawa K."/>
        </authorList>
    </citation>
    <scope>NUCLEOTIDE SEQUENCE [LARGE SCALE GENOMIC DNA]</scope>
</reference>
<sequence>MRPPTVAREFSSVGASRGPRFRRVRGRTRRGRTFRKRCFRPSCTLPADHAGGVRPAPGAGRPASGPRCRSLPGRDEPLRAASQKANITKRGSAARQRHRTFPESAHSHFTLPLYS</sequence>
<dbReference type="Proteomes" id="UP000299102">
    <property type="component" value="Unassembled WGS sequence"/>
</dbReference>
<organism evidence="2 3">
    <name type="scientific">Eumeta variegata</name>
    <name type="common">Bagworm moth</name>
    <name type="synonym">Eumeta japonica</name>
    <dbReference type="NCBI Taxonomy" id="151549"/>
    <lineage>
        <taxon>Eukaryota</taxon>
        <taxon>Metazoa</taxon>
        <taxon>Ecdysozoa</taxon>
        <taxon>Arthropoda</taxon>
        <taxon>Hexapoda</taxon>
        <taxon>Insecta</taxon>
        <taxon>Pterygota</taxon>
        <taxon>Neoptera</taxon>
        <taxon>Endopterygota</taxon>
        <taxon>Lepidoptera</taxon>
        <taxon>Glossata</taxon>
        <taxon>Ditrysia</taxon>
        <taxon>Tineoidea</taxon>
        <taxon>Psychidae</taxon>
        <taxon>Oiketicinae</taxon>
        <taxon>Eumeta</taxon>
    </lineage>
</organism>
<keyword evidence="3" id="KW-1185">Reference proteome</keyword>
<gene>
    <name evidence="2" type="ORF">EVAR_40643_1</name>
</gene>
<dbReference type="AlphaFoldDB" id="A0A4C1X4N6"/>
<evidence type="ECO:0000313" key="3">
    <source>
        <dbReference type="Proteomes" id="UP000299102"/>
    </source>
</evidence>
<comment type="caution">
    <text evidence="2">The sequence shown here is derived from an EMBL/GenBank/DDBJ whole genome shotgun (WGS) entry which is preliminary data.</text>
</comment>
<proteinExistence type="predicted"/>
<protein>
    <submittedName>
        <fullName evidence="2">Uncharacterized protein</fullName>
    </submittedName>
</protein>
<evidence type="ECO:0000313" key="2">
    <source>
        <dbReference type="EMBL" id="GBP58100.1"/>
    </source>
</evidence>
<feature type="compositionally biased region" description="Basic residues" evidence="1">
    <location>
        <begin position="19"/>
        <end position="29"/>
    </location>
</feature>
<feature type="region of interest" description="Disordered" evidence="1">
    <location>
        <begin position="44"/>
        <end position="115"/>
    </location>
</feature>
<accession>A0A4C1X4N6</accession>
<feature type="region of interest" description="Disordered" evidence="1">
    <location>
        <begin position="1"/>
        <end position="29"/>
    </location>
</feature>
<name>A0A4C1X4N6_EUMVA</name>
<dbReference type="EMBL" id="BGZK01000727">
    <property type="protein sequence ID" value="GBP58100.1"/>
    <property type="molecule type" value="Genomic_DNA"/>
</dbReference>
<feature type="compositionally biased region" description="Low complexity" evidence="1">
    <location>
        <begin position="50"/>
        <end position="69"/>
    </location>
</feature>